<comment type="caution">
    <text evidence="5">The sequence shown here is derived from an EMBL/GenBank/DDBJ whole genome shotgun (WGS) entry which is preliminary data.</text>
</comment>
<dbReference type="InterPro" id="IPR005822">
    <property type="entry name" value="Ribosomal_uL13"/>
</dbReference>
<reference evidence="5 6" key="1">
    <citation type="journal article" date="2016" name="Nat. Commun.">
        <title>Thousands of microbial genomes shed light on interconnected biogeochemical processes in an aquifer system.</title>
        <authorList>
            <person name="Anantharaman K."/>
            <person name="Brown C.T."/>
            <person name="Hug L.A."/>
            <person name="Sharon I."/>
            <person name="Castelle C.J."/>
            <person name="Probst A.J."/>
            <person name="Thomas B.C."/>
            <person name="Singh A."/>
            <person name="Wilkins M.J."/>
            <person name="Karaoz U."/>
            <person name="Brodie E.L."/>
            <person name="Williams K.H."/>
            <person name="Hubbard S.S."/>
            <person name="Banfield J.F."/>
        </authorList>
    </citation>
    <scope>NUCLEOTIDE SEQUENCE [LARGE SCALE GENOMIC DNA]</scope>
</reference>
<comment type="function">
    <text evidence="4">This protein is one of the early assembly proteins of the 50S ribosomal subunit, although it is not seen to bind rRNA by itself. It is important during the early stages of 50S assembly.</text>
</comment>
<comment type="similarity">
    <text evidence="1 4">Belongs to the universal ribosomal protein uL13 family.</text>
</comment>
<keyword evidence="3 4" id="KW-0687">Ribonucleoprotein</keyword>
<gene>
    <name evidence="4" type="primary">rplM</name>
    <name evidence="5" type="ORF">A3B31_00325</name>
</gene>
<dbReference type="Proteomes" id="UP000177349">
    <property type="component" value="Unassembled WGS sequence"/>
</dbReference>
<dbReference type="HAMAP" id="MF_01366">
    <property type="entry name" value="Ribosomal_uL13"/>
    <property type="match status" value="1"/>
</dbReference>
<evidence type="ECO:0000256" key="3">
    <source>
        <dbReference type="ARBA" id="ARBA00023274"/>
    </source>
</evidence>
<protein>
    <recommendedName>
        <fullName evidence="4">Large ribosomal subunit protein uL13</fullName>
    </recommendedName>
</protein>
<dbReference type="EMBL" id="MHKN01000004">
    <property type="protein sequence ID" value="OGY92968.1"/>
    <property type="molecule type" value="Genomic_DNA"/>
</dbReference>
<dbReference type="GO" id="GO:0003735">
    <property type="term" value="F:structural constituent of ribosome"/>
    <property type="evidence" value="ECO:0007669"/>
    <property type="project" value="InterPro"/>
</dbReference>
<comment type="subunit">
    <text evidence="4">Part of the 50S ribosomal subunit.</text>
</comment>
<dbReference type="GO" id="GO:1990904">
    <property type="term" value="C:ribonucleoprotein complex"/>
    <property type="evidence" value="ECO:0007669"/>
    <property type="project" value="UniProtKB-KW"/>
</dbReference>
<dbReference type="GO" id="GO:0006412">
    <property type="term" value="P:translation"/>
    <property type="evidence" value="ECO:0007669"/>
    <property type="project" value="UniProtKB-UniRule"/>
</dbReference>
<sequence>MTMARIIHTIDAADKIAGRLASQIAVLLQGKHKPSYQPNIDGGDAVHIENAGKMRFSGKKLEKKVYHRFTGYPGGIRTTRLSELFENRPEHVLRMMVQNMLPKNKLRNGMLKRLSFVKDKK</sequence>
<proteinExistence type="inferred from homology"/>
<dbReference type="AlphaFoldDB" id="A0A1G2BV93"/>
<dbReference type="GO" id="GO:0017148">
    <property type="term" value="P:negative regulation of translation"/>
    <property type="evidence" value="ECO:0007669"/>
    <property type="project" value="TreeGrafter"/>
</dbReference>
<keyword evidence="2 4" id="KW-0689">Ribosomal protein</keyword>
<dbReference type="GO" id="GO:0003729">
    <property type="term" value="F:mRNA binding"/>
    <property type="evidence" value="ECO:0007669"/>
    <property type="project" value="TreeGrafter"/>
</dbReference>
<dbReference type="SUPFAM" id="SSF52161">
    <property type="entry name" value="Ribosomal protein L13"/>
    <property type="match status" value="1"/>
</dbReference>
<dbReference type="InterPro" id="IPR005823">
    <property type="entry name" value="Ribosomal_uL13_bac-type"/>
</dbReference>
<evidence type="ECO:0000256" key="1">
    <source>
        <dbReference type="ARBA" id="ARBA00006227"/>
    </source>
</evidence>
<dbReference type="Gene3D" id="3.90.1180.10">
    <property type="entry name" value="Ribosomal protein L13"/>
    <property type="match status" value="1"/>
</dbReference>
<dbReference type="GO" id="GO:0005840">
    <property type="term" value="C:ribosome"/>
    <property type="evidence" value="ECO:0007669"/>
    <property type="project" value="UniProtKB-KW"/>
</dbReference>
<dbReference type="InterPro" id="IPR036899">
    <property type="entry name" value="Ribosomal_uL13_sf"/>
</dbReference>
<evidence type="ECO:0000256" key="4">
    <source>
        <dbReference type="HAMAP-Rule" id="MF_01366"/>
    </source>
</evidence>
<dbReference type="Pfam" id="PF00572">
    <property type="entry name" value="Ribosomal_L13"/>
    <property type="match status" value="1"/>
</dbReference>
<accession>A0A1G2BV93</accession>
<name>A0A1G2BV93_9BACT</name>
<evidence type="ECO:0000256" key="2">
    <source>
        <dbReference type="ARBA" id="ARBA00022980"/>
    </source>
</evidence>
<evidence type="ECO:0000313" key="6">
    <source>
        <dbReference type="Proteomes" id="UP000177349"/>
    </source>
</evidence>
<dbReference type="CDD" id="cd00392">
    <property type="entry name" value="Ribosomal_L13"/>
    <property type="match status" value="1"/>
</dbReference>
<dbReference type="PIRSF" id="PIRSF002181">
    <property type="entry name" value="Ribosomal_L13"/>
    <property type="match status" value="1"/>
</dbReference>
<dbReference type="PANTHER" id="PTHR11545:SF2">
    <property type="entry name" value="LARGE RIBOSOMAL SUBUNIT PROTEIN UL13M"/>
    <property type="match status" value="1"/>
</dbReference>
<dbReference type="NCBIfam" id="TIGR01066">
    <property type="entry name" value="rplM_bact"/>
    <property type="match status" value="1"/>
</dbReference>
<dbReference type="PANTHER" id="PTHR11545">
    <property type="entry name" value="RIBOSOMAL PROTEIN L13"/>
    <property type="match status" value="1"/>
</dbReference>
<organism evidence="5 6">
    <name type="scientific">Candidatus Komeilibacteria bacterium RIFCSPLOWO2_01_FULL_53_11</name>
    <dbReference type="NCBI Taxonomy" id="1798552"/>
    <lineage>
        <taxon>Bacteria</taxon>
        <taxon>Candidatus Komeiliibacteriota</taxon>
    </lineage>
</organism>
<evidence type="ECO:0000313" key="5">
    <source>
        <dbReference type="EMBL" id="OGY92968.1"/>
    </source>
</evidence>